<reference evidence="1" key="2">
    <citation type="submission" date="2020-09" db="EMBL/GenBank/DDBJ databases">
        <authorList>
            <person name="Sun Q."/>
            <person name="Ohkuma M."/>
        </authorList>
    </citation>
    <scope>NUCLEOTIDE SEQUENCE</scope>
    <source>
        <strain evidence="1">JCM 15325</strain>
    </source>
</reference>
<protein>
    <submittedName>
        <fullName evidence="1">Uncharacterized protein</fullName>
    </submittedName>
</protein>
<name>A0A917W341_9BACL</name>
<evidence type="ECO:0000313" key="1">
    <source>
        <dbReference type="EMBL" id="GGL58019.1"/>
    </source>
</evidence>
<dbReference type="AlphaFoldDB" id="A0A917W341"/>
<reference evidence="1" key="1">
    <citation type="journal article" date="2014" name="Int. J. Syst. Evol. Microbiol.">
        <title>Complete genome sequence of Corynebacterium casei LMG S-19264T (=DSM 44701T), isolated from a smear-ripened cheese.</title>
        <authorList>
            <consortium name="US DOE Joint Genome Institute (JGI-PGF)"/>
            <person name="Walter F."/>
            <person name="Albersmeier A."/>
            <person name="Kalinowski J."/>
            <person name="Ruckert C."/>
        </authorList>
    </citation>
    <scope>NUCLEOTIDE SEQUENCE</scope>
    <source>
        <strain evidence="1">JCM 15325</strain>
    </source>
</reference>
<proteinExistence type="predicted"/>
<sequence length="327" mass="38122">MAKKIKNFFDGMKFTGKVHVFNQYQFYDDESFIDDEVSEKETAYVKEKIITYLQKESEKYISQIDSGFISKRGNIYSRSYSIEKDGSSLYTELAKPIDNKKQLINFVRVWGIPSGLIAPTWEENGKKHALYMPYLAPSDDLCIWCSDYNSLLNKLNEYRQAFQVLEHIVTGNYGFLNHRFGHFKNGKIYPVKLSEAKIMLADRLKIHMNLSYTLEVDKEGNFTPKATFTNLFDIAYLQMIRALAGHAEFQRCKYCGHIFEVTYKGMKFCPPLPFHSRSSCEMAYTNRMKKALKLRNEGRTLEEIDKQVDLPIEEIKAYIQRREAGKP</sequence>
<accession>A0A917W341</accession>
<dbReference type="Proteomes" id="UP000654670">
    <property type="component" value="Unassembled WGS sequence"/>
</dbReference>
<organism evidence="1 2">
    <name type="scientific">Sporolactobacillus putidus</name>
    <dbReference type="NCBI Taxonomy" id="492735"/>
    <lineage>
        <taxon>Bacteria</taxon>
        <taxon>Bacillati</taxon>
        <taxon>Bacillota</taxon>
        <taxon>Bacilli</taxon>
        <taxon>Bacillales</taxon>
        <taxon>Sporolactobacillaceae</taxon>
        <taxon>Sporolactobacillus</taxon>
    </lineage>
</organism>
<dbReference type="EMBL" id="BMOK01000009">
    <property type="protein sequence ID" value="GGL58019.1"/>
    <property type="molecule type" value="Genomic_DNA"/>
</dbReference>
<evidence type="ECO:0000313" key="2">
    <source>
        <dbReference type="Proteomes" id="UP000654670"/>
    </source>
</evidence>
<dbReference type="RefSeq" id="WP_188803388.1">
    <property type="nucleotide sequence ID" value="NZ_BMOK01000009.1"/>
</dbReference>
<comment type="caution">
    <text evidence="1">The sequence shown here is derived from an EMBL/GenBank/DDBJ whole genome shotgun (WGS) entry which is preliminary data.</text>
</comment>
<keyword evidence="2" id="KW-1185">Reference proteome</keyword>
<gene>
    <name evidence="1" type="ORF">GCM10007968_22510</name>
</gene>